<proteinExistence type="predicted"/>
<sequence length="246" mass="26423">MSRGWTIYNSQGIPLVTSKAHDHTAADGSGPATNDEHDGFSEYDEIAAPGAPAANKLRVYAADDSGVTRPYAVDSDGLVTEMAGYTLIEAITLGGINQTLADFTSIPAKFRNLRLVYFGASAAGSTTYQNICVRFNNDSGANYNVQFSDDGTQTQLIPRNEGFVGRINGATVGHEVWGSFDVLGYAGTSFHGFVTCHAGYFRLIDIVDYHSVNMWLDYTAINRVTVFSDAATALFAAGSVAYLYGY</sequence>
<reference evidence="2" key="1">
    <citation type="journal article" date="2015" name="Nature">
        <title>Complex archaea that bridge the gap between prokaryotes and eukaryotes.</title>
        <authorList>
            <person name="Spang A."/>
            <person name="Saw J.H."/>
            <person name="Jorgensen S.L."/>
            <person name="Zaremba-Niedzwiedzka K."/>
            <person name="Martijn J."/>
            <person name="Lind A.E."/>
            <person name="van Eijk R."/>
            <person name="Schleper C."/>
            <person name="Guy L."/>
            <person name="Ettema T.J."/>
        </authorList>
    </citation>
    <scope>NUCLEOTIDE SEQUENCE</scope>
</reference>
<gene>
    <name evidence="2" type="ORF">LCGC14_1223620</name>
</gene>
<evidence type="ECO:0000313" key="2">
    <source>
        <dbReference type="EMBL" id="KKM91925.1"/>
    </source>
</evidence>
<organism evidence="2">
    <name type="scientific">marine sediment metagenome</name>
    <dbReference type="NCBI Taxonomy" id="412755"/>
    <lineage>
        <taxon>unclassified sequences</taxon>
        <taxon>metagenomes</taxon>
        <taxon>ecological metagenomes</taxon>
    </lineage>
</organism>
<dbReference type="AlphaFoldDB" id="A0A0F9NSW5"/>
<protein>
    <submittedName>
        <fullName evidence="2">Uncharacterized protein</fullName>
    </submittedName>
</protein>
<name>A0A0F9NSW5_9ZZZZ</name>
<dbReference type="EMBL" id="LAZR01006466">
    <property type="protein sequence ID" value="KKM91925.1"/>
    <property type="molecule type" value="Genomic_DNA"/>
</dbReference>
<comment type="caution">
    <text evidence="2">The sequence shown here is derived from an EMBL/GenBank/DDBJ whole genome shotgun (WGS) entry which is preliminary data.</text>
</comment>
<evidence type="ECO:0000256" key="1">
    <source>
        <dbReference type="SAM" id="MobiDB-lite"/>
    </source>
</evidence>
<feature type="region of interest" description="Disordered" evidence="1">
    <location>
        <begin position="19"/>
        <end position="40"/>
    </location>
</feature>
<accession>A0A0F9NSW5</accession>